<gene>
    <name evidence="2" type="ORF">FBQ73_01395</name>
</gene>
<sequence length="216" mass="23453">MAEIRDEDALRRLYGHPGGRSVAKQLDRLDRHCLDFIALSPFVLIATADAHGAADVSPRGDLPGFVAARAHDLLIPDRPGNNRLDSLTNILATGRVGLLFLVPGVDETLRVNGRAAIHDDAELTARFAVGGKAPRTVLKVEVEEAYLHCAKAFMRSRLWDVEAQVARSSLPTMGEMLRDQIAGKIANESGSTSGPSVVVEAESQEAMVERYRAILY</sequence>
<dbReference type="RefSeq" id="WP_138397738.1">
    <property type="nucleotide sequence ID" value="NZ_JBAFVI010000009.1"/>
</dbReference>
<dbReference type="EMBL" id="VAUP01000004">
    <property type="protein sequence ID" value="TLX44737.1"/>
    <property type="molecule type" value="Genomic_DNA"/>
</dbReference>
<dbReference type="NCBIfam" id="TIGR04025">
    <property type="entry name" value="PPOX_FMN_DR2398"/>
    <property type="match status" value="1"/>
</dbReference>
<organism evidence="2 3">
    <name type="scientific">Xanthobacter autotrophicus</name>
    <dbReference type="NCBI Taxonomy" id="280"/>
    <lineage>
        <taxon>Bacteria</taxon>
        <taxon>Pseudomonadati</taxon>
        <taxon>Pseudomonadota</taxon>
        <taxon>Alphaproteobacteria</taxon>
        <taxon>Hyphomicrobiales</taxon>
        <taxon>Xanthobacteraceae</taxon>
        <taxon>Xanthobacter</taxon>
    </lineage>
</organism>
<dbReference type="Pfam" id="PF01243">
    <property type="entry name" value="PNPOx_N"/>
    <property type="match status" value="1"/>
</dbReference>
<dbReference type="AlphaFoldDB" id="A0A6C1KLX7"/>
<dbReference type="PANTHER" id="PTHR42815">
    <property type="entry name" value="FAD-BINDING, PUTATIVE (AFU_ORTHOLOGUE AFUA_6G07600)-RELATED"/>
    <property type="match status" value="1"/>
</dbReference>
<dbReference type="Proteomes" id="UP000305131">
    <property type="component" value="Unassembled WGS sequence"/>
</dbReference>
<dbReference type="SUPFAM" id="SSF50475">
    <property type="entry name" value="FMN-binding split barrel"/>
    <property type="match status" value="1"/>
</dbReference>
<dbReference type="Gene3D" id="2.30.110.10">
    <property type="entry name" value="Electron Transport, Fmn-binding Protein, Chain A"/>
    <property type="match status" value="1"/>
</dbReference>
<name>A0A6C1KLX7_XANAU</name>
<feature type="domain" description="Pyridoxamine 5'-phosphate oxidase N-terminal" evidence="1">
    <location>
        <begin position="30"/>
        <end position="149"/>
    </location>
</feature>
<reference evidence="2 3" key="1">
    <citation type="submission" date="2019-05" db="EMBL/GenBank/DDBJ databases">
        <authorList>
            <person name="Zhou X."/>
        </authorList>
    </citation>
    <scope>NUCLEOTIDE SEQUENCE [LARGE SCALE GENOMIC DNA]</scope>
    <source>
        <strain evidence="2 3">DSM 432</strain>
    </source>
</reference>
<comment type="caution">
    <text evidence="2">The sequence shown here is derived from an EMBL/GenBank/DDBJ whole genome shotgun (WGS) entry which is preliminary data.</text>
</comment>
<dbReference type="OrthoDB" id="9790331at2"/>
<evidence type="ECO:0000313" key="2">
    <source>
        <dbReference type="EMBL" id="TLX44737.1"/>
    </source>
</evidence>
<dbReference type="InterPro" id="IPR012349">
    <property type="entry name" value="Split_barrel_FMN-bd"/>
</dbReference>
<accession>A0A6C1KLX7</accession>
<evidence type="ECO:0000313" key="3">
    <source>
        <dbReference type="Proteomes" id="UP000305131"/>
    </source>
</evidence>
<dbReference type="PANTHER" id="PTHR42815:SF2">
    <property type="entry name" value="FAD-BINDING, PUTATIVE (AFU_ORTHOLOGUE AFUA_6G07600)-RELATED"/>
    <property type="match status" value="1"/>
</dbReference>
<proteinExistence type="predicted"/>
<dbReference type="InterPro" id="IPR011576">
    <property type="entry name" value="Pyridox_Oxase_N"/>
</dbReference>
<dbReference type="GeneID" id="95772116"/>
<protein>
    <submittedName>
        <fullName evidence="2">Pyridoxamine 5'-phosphate oxidase family protein</fullName>
    </submittedName>
</protein>
<dbReference type="InterPro" id="IPR024029">
    <property type="entry name" value="Pyridox_Oxase_FMN-dep"/>
</dbReference>
<evidence type="ECO:0000259" key="1">
    <source>
        <dbReference type="Pfam" id="PF01243"/>
    </source>
</evidence>